<evidence type="ECO:0000256" key="4">
    <source>
        <dbReference type="ARBA" id="ARBA00023319"/>
    </source>
</evidence>
<organism evidence="7 8">
    <name type="scientific">Python bivittatus</name>
    <name type="common">Burmese python</name>
    <name type="synonym">Python molurus bivittatus</name>
    <dbReference type="NCBI Taxonomy" id="176946"/>
    <lineage>
        <taxon>Eukaryota</taxon>
        <taxon>Metazoa</taxon>
        <taxon>Chordata</taxon>
        <taxon>Craniata</taxon>
        <taxon>Vertebrata</taxon>
        <taxon>Euteleostomi</taxon>
        <taxon>Lepidosauria</taxon>
        <taxon>Squamata</taxon>
        <taxon>Bifurcata</taxon>
        <taxon>Unidentata</taxon>
        <taxon>Episquamata</taxon>
        <taxon>Toxicofera</taxon>
        <taxon>Serpentes</taxon>
        <taxon>Henophidia</taxon>
        <taxon>Pythonidae</taxon>
        <taxon>Python</taxon>
    </lineage>
</organism>
<dbReference type="GO" id="GO:0005125">
    <property type="term" value="F:cytokine activity"/>
    <property type="evidence" value="ECO:0007669"/>
    <property type="project" value="UniProtKB-KW"/>
</dbReference>
<dbReference type="InterPro" id="IPR015528">
    <property type="entry name" value="IL-12_beta"/>
</dbReference>
<evidence type="ECO:0000256" key="3">
    <source>
        <dbReference type="ARBA" id="ARBA00023180"/>
    </source>
</evidence>
<keyword evidence="3 5" id="KW-0325">Glycoprotein</keyword>
<dbReference type="InterPro" id="IPR019482">
    <property type="entry name" value="IL-12_beta_cen-dom"/>
</dbReference>
<dbReference type="GeneID" id="112542313"/>
<keyword evidence="2" id="KW-1015">Disulfide bond</keyword>
<keyword evidence="5" id="KW-0202">Cytokine</keyword>
<dbReference type="OrthoDB" id="8670716at2759"/>
<keyword evidence="4 5" id="KW-0393">Immunoglobulin domain</keyword>
<comment type="similarity">
    <text evidence="5">Belongs to the IL-12B family.</text>
</comment>
<comment type="subcellular location">
    <subcellularLocation>
        <location evidence="5">Secreted</location>
    </subcellularLocation>
</comment>
<evidence type="ECO:0000313" key="7">
    <source>
        <dbReference type="Proteomes" id="UP000695026"/>
    </source>
</evidence>
<evidence type="ECO:0000259" key="6">
    <source>
        <dbReference type="Pfam" id="PF10420"/>
    </source>
</evidence>
<dbReference type="OMA" id="LPTCHWV"/>
<dbReference type="KEGG" id="pbi:112542313"/>
<dbReference type="GO" id="GO:0005615">
    <property type="term" value="C:extracellular space"/>
    <property type="evidence" value="ECO:0007669"/>
    <property type="project" value="UniProtKB-KW"/>
</dbReference>
<dbReference type="RefSeq" id="XP_025030632.1">
    <property type="nucleotide sequence ID" value="XM_025174864.1"/>
</dbReference>
<sequence>MLLGKWAALLAVVVVMEGTAAFPSPLLIRKVGEEAALDCTGAPGEKVEWQHEGRTQPESGRHFSLHHLDIPYAGNYSCWAESRLLHSVYVAVWVPEVYLIDEREGEEGEPAITCWAPSYSGILNCSWKSLHQATFQVHLRRTEPDAALCPSVEVAVPGNKMVHILLEDCSFCPYAEETPLVLVLKGLAEDGGYTEVRKTFFLREIVKPDAPSYLSIVGQRISWAPPVSWNLPAAYFPLQYNLRLESSSSKEDLFIDGLELTTKQENWQKGWIRCQDRFMNSAWSSWREWV</sequence>
<dbReference type="AlphaFoldDB" id="A0A9F5J125"/>
<evidence type="ECO:0000313" key="8">
    <source>
        <dbReference type="RefSeq" id="XP_025030632.1"/>
    </source>
</evidence>
<evidence type="ECO:0000256" key="2">
    <source>
        <dbReference type="ARBA" id="ARBA00023157"/>
    </source>
</evidence>
<dbReference type="InterPro" id="IPR036116">
    <property type="entry name" value="FN3_sf"/>
</dbReference>
<dbReference type="InterPro" id="IPR036179">
    <property type="entry name" value="Ig-like_dom_sf"/>
</dbReference>
<feature type="chain" id="PRO_5039961163" description="Interleukin-12 subunit beta" evidence="5">
    <location>
        <begin position="22"/>
        <end position="290"/>
    </location>
</feature>
<dbReference type="SUPFAM" id="SSF49265">
    <property type="entry name" value="Fibronectin type III"/>
    <property type="match status" value="1"/>
</dbReference>
<dbReference type="PRINTS" id="PR01928">
    <property type="entry name" value="INTRLEUKN12B"/>
</dbReference>
<dbReference type="SUPFAM" id="SSF48726">
    <property type="entry name" value="Immunoglobulin"/>
    <property type="match status" value="1"/>
</dbReference>
<reference evidence="8" key="1">
    <citation type="submission" date="2025-08" db="UniProtKB">
        <authorList>
            <consortium name="RefSeq"/>
        </authorList>
    </citation>
    <scope>IDENTIFICATION</scope>
    <source>
        <tissue evidence="8">Liver</tissue>
    </source>
</reference>
<evidence type="ECO:0000256" key="1">
    <source>
        <dbReference type="ARBA" id="ARBA00022729"/>
    </source>
</evidence>
<feature type="signal peptide" evidence="5">
    <location>
        <begin position="1"/>
        <end position="21"/>
    </location>
</feature>
<gene>
    <name evidence="8" type="primary">LOC112542313</name>
    <name evidence="5" type="synonym">IL12B</name>
</gene>
<feature type="domain" description="Interleukin-12 beta central" evidence="6">
    <location>
        <begin position="112"/>
        <end position="179"/>
    </location>
</feature>
<keyword evidence="1 5" id="KW-0732">Signal</keyword>
<dbReference type="Pfam" id="PF10420">
    <property type="entry name" value="IL12p40_C"/>
    <property type="match status" value="1"/>
</dbReference>
<protein>
    <recommendedName>
        <fullName evidence="5">Interleukin-12 subunit beta</fullName>
        <shortName evidence="5">IL-12B</shortName>
    </recommendedName>
    <alternativeName>
        <fullName evidence="5">Cytotoxic lymphocyte maturation factor 40 kDa subunit</fullName>
    </alternativeName>
    <alternativeName>
        <fullName evidence="5">IL-12 subunit p40</fullName>
    </alternativeName>
</protein>
<keyword evidence="7" id="KW-1185">Reference proteome</keyword>
<name>A0A9F5J125_PYTBI</name>
<dbReference type="GO" id="GO:0004896">
    <property type="term" value="F:cytokine receptor activity"/>
    <property type="evidence" value="ECO:0007669"/>
    <property type="project" value="UniProtKB-UniRule"/>
</dbReference>
<comment type="subunit">
    <text evidence="5">Heterodimer with IL12A; disulfide-linked. The heterodimer is known as interleukin IL-12.</text>
</comment>
<proteinExistence type="inferred from homology"/>
<dbReference type="InterPro" id="IPR050676">
    <property type="entry name" value="IL-12"/>
</dbReference>
<dbReference type="Gene3D" id="2.60.40.10">
    <property type="entry name" value="Immunoglobulins"/>
    <property type="match status" value="3"/>
</dbReference>
<dbReference type="Proteomes" id="UP000695026">
    <property type="component" value="Unplaced"/>
</dbReference>
<dbReference type="PANTHER" id="PTHR48485">
    <property type="entry name" value="INTERLEUKIN-12 SUBUNIT BETA-RELATED"/>
    <property type="match status" value="1"/>
</dbReference>
<accession>A0A9F5J125</accession>
<dbReference type="InterPro" id="IPR013783">
    <property type="entry name" value="Ig-like_fold"/>
</dbReference>
<evidence type="ECO:0000256" key="5">
    <source>
        <dbReference type="RuleBase" id="RU281113"/>
    </source>
</evidence>
<keyword evidence="5" id="KW-0964">Secreted</keyword>